<gene>
    <name evidence="1" type="ORF">RIF23_18450</name>
</gene>
<comment type="caution">
    <text evidence="1">The sequence shown here is derived from an EMBL/GenBank/DDBJ whole genome shotgun (WGS) entry which is preliminary data.</text>
</comment>
<accession>A0ABU2HBR2</accession>
<dbReference type="EMBL" id="JAVLVT010000010">
    <property type="protein sequence ID" value="MDS1272274.1"/>
    <property type="molecule type" value="Genomic_DNA"/>
</dbReference>
<reference evidence="2" key="1">
    <citation type="submission" date="2023-07" db="EMBL/GenBank/DDBJ databases">
        <title>Novel species in the genus Lipingzhangella isolated from Sambhar Salt Lake.</title>
        <authorList>
            <person name="Jiya N."/>
            <person name="Kajale S."/>
            <person name="Sharma A."/>
        </authorList>
    </citation>
    <scope>NUCLEOTIDE SEQUENCE [LARGE SCALE GENOMIC DNA]</scope>
    <source>
        <strain evidence="2">LS1_29</strain>
    </source>
</reference>
<dbReference type="Proteomes" id="UP001250214">
    <property type="component" value="Unassembled WGS sequence"/>
</dbReference>
<evidence type="ECO:0000313" key="2">
    <source>
        <dbReference type="Proteomes" id="UP001250214"/>
    </source>
</evidence>
<protein>
    <recommendedName>
        <fullName evidence="3">WD40 repeat protein</fullName>
    </recommendedName>
</protein>
<sequence>MNDLKSRSWAWVSYDIIDFLDQNHDDVIDEDLDEVLPLRGGGFVAHSRGGVMIDGESVVSAQAGEGELNEFWSLEVDDAPVAMAPSPINSQLPSDQALFATFDTDGIRGERAHWISIESQTGEVVHDISWDNEGRAPDVRIDHATRTHLFDFPDAQTITARSLDTGTKDWTHSLPESCALQFENGRPKSTLMFDDIGIVTYHCSDAETIGMRGLDTATGNDEWTNEWDGDTLPELHKINESEYIMDHSITPVHDFAAGDDRAHYEFRYPTGKVVQPDYFVVGRAGLILTEVIDPPVEREEAPEHVLFGTNADLLLNVDIAATHEALNQGIVSMDELSDNCFTVPDEDGGERIVLSYYEKRSLNNCGGGQPIHGLLDDALDLDF</sequence>
<keyword evidence="2" id="KW-1185">Reference proteome</keyword>
<name>A0ABU2HBR2_9ACTN</name>
<proteinExistence type="predicted"/>
<dbReference type="RefSeq" id="WP_310913845.1">
    <property type="nucleotide sequence ID" value="NZ_JAVLVT010000010.1"/>
</dbReference>
<evidence type="ECO:0000313" key="1">
    <source>
        <dbReference type="EMBL" id="MDS1272274.1"/>
    </source>
</evidence>
<organism evidence="1 2">
    <name type="scientific">Lipingzhangella rawalii</name>
    <dbReference type="NCBI Taxonomy" id="2055835"/>
    <lineage>
        <taxon>Bacteria</taxon>
        <taxon>Bacillati</taxon>
        <taxon>Actinomycetota</taxon>
        <taxon>Actinomycetes</taxon>
        <taxon>Streptosporangiales</taxon>
        <taxon>Nocardiopsidaceae</taxon>
        <taxon>Lipingzhangella</taxon>
    </lineage>
</organism>
<evidence type="ECO:0008006" key="3">
    <source>
        <dbReference type="Google" id="ProtNLM"/>
    </source>
</evidence>